<gene>
    <name evidence="5" type="ORF">AARE701A_LOCUS345</name>
</gene>
<dbReference type="InterPro" id="IPR002885">
    <property type="entry name" value="PPR_rpt"/>
</dbReference>
<keyword evidence="4" id="KW-0472">Membrane</keyword>
<protein>
    <recommendedName>
        <fullName evidence="7">Pentatricopeptide repeat-containing protein</fullName>
    </recommendedName>
</protein>
<dbReference type="PANTHER" id="PTHR36704">
    <property type="entry name" value="PROTEIN, PUTATIVE-RELATED"/>
    <property type="match status" value="1"/>
</dbReference>
<evidence type="ECO:0000313" key="5">
    <source>
        <dbReference type="EMBL" id="CAE5956576.1"/>
    </source>
</evidence>
<sequence length="384" mass="42120">MGKSAAEMLVEEMQSRAVNITPVVFNTLINGYCRKGSIDDALRIYDVMEKKGFQADAFTDNTVASCLVLQAKDIKGSTETKDEMEDKGMVPVSYSYTSPVLGEFVSGNVDDATRLFDEMGSKGLVQNVVRYTTMISAGRLAGKEAAYFFQESKHAVNRLAEKSPATGKKLPSSPADPPEIQPDVLPEILRHSLPSKIYGRPPDPSSLSQFSKWALESDPNASVSISPDVLNPLRGYVSLPQVTFGRRRWDLPESENSVLASTANELRRDRYGTPLNPEKLKAAGEGLQHIGKAFAAATVIIFGSATLVFGTAASKLDMRNTDDIRTKGKDLFQPKLESMKEQVEPLRTWAGNMSKKWHIENEGGSTMKEKPILKELSKILGPKS</sequence>
<feature type="transmembrane region" description="Helical" evidence="4">
    <location>
        <begin position="293"/>
        <end position="313"/>
    </location>
</feature>
<proteinExistence type="predicted"/>
<keyword evidence="1" id="KW-0677">Repeat</keyword>
<dbReference type="EMBL" id="LR999451">
    <property type="protein sequence ID" value="CAE5956576.1"/>
    <property type="molecule type" value="Genomic_DNA"/>
</dbReference>
<dbReference type="PROSITE" id="PS51375">
    <property type="entry name" value="PPR"/>
    <property type="match status" value="1"/>
</dbReference>
<evidence type="ECO:0000313" key="6">
    <source>
        <dbReference type="Proteomes" id="UP000682877"/>
    </source>
</evidence>
<dbReference type="NCBIfam" id="TIGR00756">
    <property type="entry name" value="PPR"/>
    <property type="match status" value="1"/>
</dbReference>
<keyword evidence="4" id="KW-1133">Transmembrane helix</keyword>
<keyword evidence="6" id="KW-1185">Reference proteome</keyword>
<dbReference type="Proteomes" id="UP000682877">
    <property type="component" value="Chromosome 1"/>
</dbReference>
<dbReference type="InterPro" id="IPR011990">
    <property type="entry name" value="TPR-like_helical_dom_sf"/>
</dbReference>
<dbReference type="Gene3D" id="1.25.40.10">
    <property type="entry name" value="Tetratricopeptide repeat domain"/>
    <property type="match status" value="2"/>
</dbReference>
<name>A0A8S1ZBY2_ARAAE</name>
<evidence type="ECO:0000256" key="3">
    <source>
        <dbReference type="SAM" id="MobiDB-lite"/>
    </source>
</evidence>
<dbReference type="Pfam" id="PF13041">
    <property type="entry name" value="PPR_2"/>
    <property type="match status" value="1"/>
</dbReference>
<feature type="repeat" description="PPR" evidence="2">
    <location>
        <begin position="21"/>
        <end position="55"/>
    </location>
</feature>
<accession>A0A8S1ZBY2</accession>
<dbReference type="PANTHER" id="PTHR36704:SF1">
    <property type="entry name" value="OS06G0239700 PROTEIN"/>
    <property type="match status" value="1"/>
</dbReference>
<dbReference type="Pfam" id="PF13812">
    <property type="entry name" value="PPR_3"/>
    <property type="match status" value="1"/>
</dbReference>
<keyword evidence="4" id="KW-0812">Transmembrane</keyword>
<organism evidence="5 6">
    <name type="scientific">Arabidopsis arenosa</name>
    <name type="common">Sand rock-cress</name>
    <name type="synonym">Cardaminopsis arenosa</name>
    <dbReference type="NCBI Taxonomy" id="38785"/>
    <lineage>
        <taxon>Eukaryota</taxon>
        <taxon>Viridiplantae</taxon>
        <taxon>Streptophyta</taxon>
        <taxon>Embryophyta</taxon>
        <taxon>Tracheophyta</taxon>
        <taxon>Spermatophyta</taxon>
        <taxon>Magnoliopsida</taxon>
        <taxon>eudicotyledons</taxon>
        <taxon>Gunneridae</taxon>
        <taxon>Pentapetalae</taxon>
        <taxon>rosids</taxon>
        <taxon>malvids</taxon>
        <taxon>Brassicales</taxon>
        <taxon>Brassicaceae</taxon>
        <taxon>Camelineae</taxon>
        <taxon>Arabidopsis</taxon>
    </lineage>
</organism>
<evidence type="ECO:0000256" key="4">
    <source>
        <dbReference type="SAM" id="Phobius"/>
    </source>
</evidence>
<dbReference type="AlphaFoldDB" id="A0A8S1ZBY2"/>
<evidence type="ECO:0008006" key="7">
    <source>
        <dbReference type="Google" id="ProtNLM"/>
    </source>
</evidence>
<reference evidence="5" key="1">
    <citation type="submission" date="2021-01" db="EMBL/GenBank/DDBJ databases">
        <authorList>
            <person name="Bezrukov I."/>
        </authorList>
    </citation>
    <scope>NUCLEOTIDE SEQUENCE</scope>
</reference>
<feature type="region of interest" description="Disordered" evidence="3">
    <location>
        <begin position="159"/>
        <end position="181"/>
    </location>
</feature>
<evidence type="ECO:0000256" key="2">
    <source>
        <dbReference type="PROSITE-ProRule" id="PRU00708"/>
    </source>
</evidence>
<evidence type="ECO:0000256" key="1">
    <source>
        <dbReference type="ARBA" id="ARBA00022737"/>
    </source>
</evidence>